<sequence length="286" mass="30779">MTERTAAETAPTPDGTRYELDRDTTCVARPDAPGVLDTTLSADWAFGMGVNGGYLLALAARALGTSLAQPDPFTITAHYPTASRPGPAEVRTEVLRAGRTLATGTARIVQDGETRVHVTGTYGDLDALDPEVRTSARPPEFPSLAECAANGALPAAFRRNAFMHRSEQLLDPATVRWAVGEPSGRGEIRAWWRLADGRDPDPLALLLAVDSLAPTAFDLGMRGWVPTVELTVHVRARPVPGWLRVSLRTRNAAGGFLEEDGEVWDAAGRLVAQSRQLARAPRQRQA</sequence>
<evidence type="ECO:0008006" key="5">
    <source>
        <dbReference type="Google" id="ProtNLM"/>
    </source>
</evidence>
<dbReference type="Pfam" id="PF20789">
    <property type="entry name" value="4HBT_3C"/>
    <property type="match status" value="1"/>
</dbReference>
<feature type="domain" description="Acyl-CoA thioesterase-like N-terminal HotDog" evidence="1">
    <location>
        <begin position="41"/>
        <end position="122"/>
    </location>
</feature>
<dbReference type="Gene3D" id="2.40.160.210">
    <property type="entry name" value="Acyl-CoA thioesterase, double hotdog domain"/>
    <property type="match status" value="1"/>
</dbReference>
<dbReference type="EMBL" id="BIFH01000029">
    <property type="protein sequence ID" value="GCD98768.1"/>
    <property type="molecule type" value="Genomic_DNA"/>
</dbReference>
<dbReference type="Proteomes" id="UP000286931">
    <property type="component" value="Unassembled WGS sequence"/>
</dbReference>
<accession>A0A401YVW5</accession>
<keyword evidence="4" id="KW-1185">Reference proteome</keyword>
<dbReference type="PANTHER" id="PTHR38110">
    <property type="entry name" value="CHROMOSOME 23, WHOLE GENOME SHOTGUN SEQUENCE"/>
    <property type="match status" value="1"/>
</dbReference>
<gene>
    <name evidence="3" type="ORF">EHYA_06479</name>
</gene>
<dbReference type="InterPro" id="IPR052389">
    <property type="entry name" value="Sec_Metab_Biosynth-Assoc"/>
</dbReference>
<dbReference type="OrthoDB" id="5418286at2"/>
<dbReference type="InterPro" id="IPR029069">
    <property type="entry name" value="HotDog_dom_sf"/>
</dbReference>
<dbReference type="RefSeq" id="WP_126640641.1">
    <property type="nucleotide sequence ID" value="NZ_BIFH01000029.1"/>
</dbReference>
<proteinExistence type="predicted"/>
<evidence type="ECO:0000259" key="2">
    <source>
        <dbReference type="Pfam" id="PF20789"/>
    </source>
</evidence>
<comment type="caution">
    <text evidence="3">The sequence shown here is derived from an EMBL/GenBank/DDBJ whole genome shotgun (WGS) entry which is preliminary data.</text>
</comment>
<dbReference type="PANTHER" id="PTHR38110:SF1">
    <property type="entry name" value="THIOESTERASE DOMAIN-CONTAINING PROTEIN"/>
    <property type="match status" value="1"/>
</dbReference>
<dbReference type="AlphaFoldDB" id="A0A401YVW5"/>
<organism evidence="3 4">
    <name type="scientific">Embleya hyalina</name>
    <dbReference type="NCBI Taxonomy" id="516124"/>
    <lineage>
        <taxon>Bacteria</taxon>
        <taxon>Bacillati</taxon>
        <taxon>Actinomycetota</taxon>
        <taxon>Actinomycetes</taxon>
        <taxon>Kitasatosporales</taxon>
        <taxon>Streptomycetaceae</taxon>
        <taxon>Embleya</taxon>
    </lineage>
</organism>
<dbReference type="SUPFAM" id="SSF54637">
    <property type="entry name" value="Thioesterase/thiol ester dehydrase-isomerase"/>
    <property type="match status" value="2"/>
</dbReference>
<feature type="domain" description="Acyl-CoA thioesterase-like C-terminal" evidence="2">
    <location>
        <begin position="152"/>
        <end position="278"/>
    </location>
</feature>
<dbReference type="InterPro" id="IPR049449">
    <property type="entry name" value="TesB_ACOT8-like_N"/>
</dbReference>
<dbReference type="Pfam" id="PF13622">
    <property type="entry name" value="4HBT_3"/>
    <property type="match status" value="1"/>
</dbReference>
<evidence type="ECO:0000259" key="1">
    <source>
        <dbReference type="Pfam" id="PF13622"/>
    </source>
</evidence>
<dbReference type="InterPro" id="IPR042171">
    <property type="entry name" value="Acyl-CoA_hotdog"/>
</dbReference>
<evidence type="ECO:0000313" key="4">
    <source>
        <dbReference type="Proteomes" id="UP000286931"/>
    </source>
</evidence>
<evidence type="ECO:0000313" key="3">
    <source>
        <dbReference type="EMBL" id="GCD98768.1"/>
    </source>
</evidence>
<protein>
    <recommendedName>
        <fullName evidence="5">TesB-like acyl-CoA thioesterase 3</fullName>
    </recommendedName>
</protein>
<dbReference type="InterPro" id="IPR049450">
    <property type="entry name" value="ACOT8-like_C"/>
</dbReference>
<reference evidence="3 4" key="1">
    <citation type="submission" date="2018-12" db="EMBL/GenBank/DDBJ databases">
        <title>Draft genome sequence of Embleya hyalina NBRC 13850T.</title>
        <authorList>
            <person name="Komaki H."/>
            <person name="Hosoyama A."/>
            <person name="Kimura A."/>
            <person name="Ichikawa N."/>
            <person name="Tamura T."/>
        </authorList>
    </citation>
    <scope>NUCLEOTIDE SEQUENCE [LARGE SCALE GENOMIC DNA]</scope>
    <source>
        <strain evidence="3 4">NBRC 13850</strain>
    </source>
</reference>
<name>A0A401YVW5_9ACTN</name>